<proteinExistence type="predicted"/>
<keyword evidence="2" id="KW-0813">Transport</keyword>
<evidence type="ECO:0000256" key="7">
    <source>
        <dbReference type="ARBA" id="ARBA00063441"/>
    </source>
</evidence>
<accession>A0A521FYQ0</accession>
<dbReference type="FunFam" id="2.20.28.10:FF:000018">
    <property type="entry name" value="Rubrerythrin"/>
    <property type="match status" value="1"/>
</dbReference>
<comment type="cofactor">
    <cofactor evidence="1">
        <name>Fe(3+)</name>
        <dbReference type="ChEBI" id="CHEBI:29034"/>
    </cofactor>
</comment>
<dbReference type="PROSITE" id="PS50903">
    <property type="entry name" value="RUBREDOXIN_LIKE"/>
    <property type="match status" value="1"/>
</dbReference>
<reference evidence="11" key="1">
    <citation type="submission" date="2017-07" db="EMBL/GenBank/DDBJ databases">
        <title>The cable genome - Insights into the physiology and evolution of filamentous bacteria capable of sulfide oxidation via long distance electron transfer.</title>
        <authorList>
            <person name="Thorup C."/>
            <person name="Bjerg J.T."/>
            <person name="Schreiber L."/>
            <person name="Nielsen L.P."/>
            <person name="Kjeldsen K.U."/>
            <person name="Boesen T."/>
            <person name="Boggild A."/>
            <person name="Meysman F."/>
            <person name="Geelhoed J."/>
            <person name="Schramm A."/>
        </authorList>
    </citation>
    <scope>NUCLEOTIDE SEQUENCE [LARGE SCALE GENOMIC DNA]</scope>
    <source>
        <strain evidence="11">GS</strain>
    </source>
</reference>
<feature type="domain" description="Ferritin-like diiron" evidence="10">
    <location>
        <begin position="3"/>
        <end position="146"/>
    </location>
</feature>
<dbReference type="InterPro" id="IPR024934">
    <property type="entry name" value="Rubredoxin-like_dom"/>
</dbReference>
<evidence type="ECO:0000256" key="4">
    <source>
        <dbReference type="ARBA" id="ARBA00022982"/>
    </source>
</evidence>
<evidence type="ECO:0000256" key="1">
    <source>
        <dbReference type="ARBA" id="ARBA00001965"/>
    </source>
</evidence>
<dbReference type="NCBIfam" id="NF045767">
    <property type="entry name" value="RuberyRbr"/>
    <property type="match status" value="1"/>
</dbReference>
<dbReference type="InterPro" id="IPR012347">
    <property type="entry name" value="Ferritin-like"/>
</dbReference>
<dbReference type="EMBL" id="NQJD01000051">
    <property type="protein sequence ID" value="TAA73895.1"/>
    <property type="molecule type" value="Genomic_DNA"/>
</dbReference>
<evidence type="ECO:0000259" key="10">
    <source>
        <dbReference type="PROSITE" id="PS50905"/>
    </source>
</evidence>
<keyword evidence="4" id="KW-0249">Electron transport</keyword>
<sequence length="191" mass="21322">MAELKGSKTEKNILTAFAGESQARNRYTYAAKIAEKEGYVQMAHLFIRTAEQERVHAKTLFKLLQGGEVEITAAFPAGVLGSTLENLEAAAGGEEHEYMDMYPSFAKIAEEEGFQLIAATFRAIAKAEKQHAKQYRDLISNLKENKVFRKDGSVTWHCTKCGYVHEGSEAPPKCPACTHPQSYFELLAENW</sequence>
<dbReference type="Pfam" id="PF02915">
    <property type="entry name" value="Rubrerythrin"/>
    <property type="match status" value="1"/>
</dbReference>
<dbReference type="AlphaFoldDB" id="A0A521FYQ0"/>
<dbReference type="PROSITE" id="PS50905">
    <property type="entry name" value="FERRITIN_LIKE"/>
    <property type="match status" value="1"/>
</dbReference>
<evidence type="ECO:0000256" key="2">
    <source>
        <dbReference type="ARBA" id="ARBA00022448"/>
    </source>
</evidence>
<evidence type="ECO:0000256" key="3">
    <source>
        <dbReference type="ARBA" id="ARBA00022723"/>
    </source>
</evidence>
<comment type="subunit">
    <text evidence="7">Homodimer. Possesses two rubredoxin-like centers and two non-sulfur oxo-bridged di-iron centers per dimer.</text>
</comment>
<protein>
    <recommendedName>
        <fullName evidence="8">Rubrerythrin</fullName>
    </recommendedName>
</protein>
<evidence type="ECO:0000256" key="6">
    <source>
        <dbReference type="ARBA" id="ARBA00055868"/>
    </source>
</evidence>
<dbReference type="GO" id="GO:0005506">
    <property type="term" value="F:iron ion binding"/>
    <property type="evidence" value="ECO:0007669"/>
    <property type="project" value="InterPro"/>
</dbReference>
<evidence type="ECO:0000259" key="9">
    <source>
        <dbReference type="PROSITE" id="PS50903"/>
    </source>
</evidence>
<dbReference type="CDD" id="cd00729">
    <property type="entry name" value="rubredoxin_SM"/>
    <property type="match status" value="1"/>
</dbReference>
<dbReference type="GO" id="GO:0016491">
    <property type="term" value="F:oxidoreductase activity"/>
    <property type="evidence" value="ECO:0007669"/>
    <property type="project" value="InterPro"/>
</dbReference>
<dbReference type="InterPro" id="IPR048574">
    <property type="entry name" value="RUBY_RBDX"/>
</dbReference>
<organism evidence="11 12">
    <name type="scientific">Candidatus Electronema aureum</name>
    <dbReference type="NCBI Taxonomy" id="2005002"/>
    <lineage>
        <taxon>Bacteria</taxon>
        <taxon>Pseudomonadati</taxon>
        <taxon>Thermodesulfobacteriota</taxon>
        <taxon>Desulfobulbia</taxon>
        <taxon>Desulfobulbales</taxon>
        <taxon>Desulfobulbaceae</taxon>
        <taxon>Candidatus Electronema</taxon>
    </lineage>
</organism>
<dbReference type="InterPro" id="IPR052364">
    <property type="entry name" value="Rubrerythrin"/>
</dbReference>
<keyword evidence="3" id="KW-0479">Metal-binding</keyword>
<evidence type="ECO:0000256" key="5">
    <source>
        <dbReference type="ARBA" id="ARBA00023004"/>
    </source>
</evidence>
<evidence type="ECO:0000313" key="12">
    <source>
        <dbReference type="Proteomes" id="UP000316238"/>
    </source>
</evidence>
<dbReference type="InterPro" id="IPR003251">
    <property type="entry name" value="Rr_diiron-bd_dom"/>
</dbReference>
<dbReference type="Gene3D" id="1.20.1260.10">
    <property type="match status" value="1"/>
</dbReference>
<keyword evidence="5" id="KW-0408">Iron</keyword>
<dbReference type="CDD" id="cd01041">
    <property type="entry name" value="Rubrerythrin"/>
    <property type="match status" value="1"/>
</dbReference>
<dbReference type="Proteomes" id="UP000316238">
    <property type="component" value="Unassembled WGS sequence"/>
</dbReference>
<dbReference type="InterPro" id="IPR009040">
    <property type="entry name" value="Ferritin-like_diiron"/>
</dbReference>
<dbReference type="Pfam" id="PF21349">
    <property type="entry name" value="RUBY_RBDX"/>
    <property type="match status" value="1"/>
</dbReference>
<dbReference type="Gene3D" id="2.20.28.10">
    <property type="match status" value="1"/>
</dbReference>
<name>A0A521FYQ0_9BACT</name>
<dbReference type="SUPFAM" id="SSF57802">
    <property type="entry name" value="Rubredoxin-like"/>
    <property type="match status" value="1"/>
</dbReference>
<keyword evidence="12" id="KW-1185">Reference proteome</keyword>
<dbReference type="PANTHER" id="PTHR43865">
    <property type="entry name" value="RUBRERYTHRIN-RELATED"/>
    <property type="match status" value="1"/>
</dbReference>
<comment type="function">
    <text evidence="6">May provide oxidative stress protection via catalytic reduction of intracellular hydrogen peroxide.</text>
</comment>
<comment type="caution">
    <text evidence="11">The sequence shown here is derived from an EMBL/GenBank/DDBJ whole genome shotgun (WGS) entry which is preliminary data.</text>
</comment>
<evidence type="ECO:0000313" key="11">
    <source>
        <dbReference type="EMBL" id="TAA73895.1"/>
    </source>
</evidence>
<evidence type="ECO:0000256" key="8">
    <source>
        <dbReference type="ARBA" id="ARBA00069213"/>
    </source>
</evidence>
<dbReference type="PANTHER" id="PTHR43865:SF1">
    <property type="entry name" value="RUBRERYTHRIN-RELATED"/>
    <property type="match status" value="1"/>
</dbReference>
<dbReference type="SUPFAM" id="SSF47240">
    <property type="entry name" value="Ferritin-like"/>
    <property type="match status" value="1"/>
</dbReference>
<feature type="domain" description="Rubredoxin-like" evidence="9">
    <location>
        <begin position="153"/>
        <end position="187"/>
    </location>
</feature>
<dbReference type="InterPro" id="IPR009078">
    <property type="entry name" value="Ferritin-like_SF"/>
</dbReference>
<gene>
    <name evidence="11" type="ORF">CDV28_15113</name>
</gene>